<evidence type="ECO:0000256" key="3">
    <source>
        <dbReference type="ARBA" id="ARBA00022840"/>
    </source>
</evidence>
<dbReference type="Gene3D" id="3.40.50.300">
    <property type="entry name" value="P-loop containing nucleotide triphosphate hydrolases"/>
    <property type="match status" value="2"/>
</dbReference>
<feature type="binding site" evidence="4">
    <location>
        <begin position="603"/>
        <end position="610"/>
    </location>
    <ligand>
        <name>ATP</name>
        <dbReference type="ChEBI" id="CHEBI:30616"/>
    </ligand>
</feature>
<dbReference type="SUPFAM" id="SSF52540">
    <property type="entry name" value="P-loop containing nucleoside triphosphate hydrolases"/>
    <property type="match status" value="2"/>
</dbReference>
<keyword evidence="1" id="KW-0597">Phosphoprotein</keyword>
<dbReference type="SUPFAM" id="SSF49879">
    <property type="entry name" value="SMAD/FHA domain"/>
    <property type="match status" value="1"/>
</dbReference>
<dbReference type="PROSITE" id="PS50006">
    <property type="entry name" value="FHA_DOMAIN"/>
    <property type="match status" value="1"/>
</dbReference>
<dbReference type="CDD" id="cd01127">
    <property type="entry name" value="TrwB_TraG_TraD_VirD4"/>
    <property type="match status" value="1"/>
</dbReference>
<protein>
    <recommendedName>
        <fullName evidence="10">S-DNA-T family DNA segregation ATPase FtsK/SpoIIIE</fullName>
    </recommendedName>
</protein>
<gene>
    <name evidence="8" type="ORF">GCM10025790_18780</name>
</gene>
<evidence type="ECO:0000256" key="4">
    <source>
        <dbReference type="PROSITE-ProRule" id="PRU00289"/>
    </source>
</evidence>
<dbReference type="InterPro" id="IPR050206">
    <property type="entry name" value="FtsK/SpoIIIE/SftA"/>
</dbReference>
<dbReference type="InterPro" id="IPR000253">
    <property type="entry name" value="FHA_dom"/>
</dbReference>
<evidence type="ECO:0008006" key="10">
    <source>
        <dbReference type="Google" id="ProtNLM"/>
    </source>
</evidence>
<evidence type="ECO:0000313" key="9">
    <source>
        <dbReference type="Proteomes" id="UP001500368"/>
    </source>
</evidence>
<feature type="domain" description="FtsK" evidence="7">
    <location>
        <begin position="584"/>
        <end position="773"/>
    </location>
</feature>
<dbReference type="EMBL" id="BAABLW010000007">
    <property type="protein sequence ID" value="GAA4922244.1"/>
    <property type="molecule type" value="Genomic_DNA"/>
</dbReference>
<keyword evidence="5" id="KW-1133">Transmembrane helix</keyword>
<accession>A0ABP9FY91</accession>
<organism evidence="8 9">
    <name type="scientific">Nesterenkonia rhizosphaerae</name>
    <dbReference type="NCBI Taxonomy" id="1348272"/>
    <lineage>
        <taxon>Bacteria</taxon>
        <taxon>Bacillati</taxon>
        <taxon>Actinomycetota</taxon>
        <taxon>Actinomycetes</taxon>
        <taxon>Micrococcales</taxon>
        <taxon>Micrococcaceae</taxon>
        <taxon>Nesterenkonia</taxon>
    </lineage>
</organism>
<dbReference type="Pfam" id="PF01580">
    <property type="entry name" value="FtsK_SpoIIIE"/>
    <property type="match status" value="1"/>
</dbReference>
<dbReference type="InterPro" id="IPR003593">
    <property type="entry name" value="AAA+_ATPase"/>
</dbReference>
<feature type="domain" description="FHA" evidence="6">
    <location>
        <begin position="124"/>
        <end position="171"/>
    </location>
</feature>
<dbReference type="Pfam" id="PF00498">
    <property type="entry name" value="FHA"/>
    <property type="match status" value="1"/>
</dbReference>
<dbReference type="PROSITE" id="PS50901">
    <property type="entry name" value="FTSK"/>
    <property type="match status" value="1"/>
</dbReference>
<evidence type="ECO:0000313" key="8">
    <source>
        <dbReference type="EMBL" id="GAA4922244.1"/>
    </source>
</evidence>
<feature type="transmembrane region" description="Helical" evidence="5">
    <location>
        <begin position="247"/>
        <end position="265"/>
    </location>
</feature>
<dbReference type="InterPro" id="IPR002543">
    <property type="entry name" value="FtsK_dom"/>
</dbReference>
<evidence type="ECO:0000259" key="7">
    <source>
        <dbReference type="PROSITE" id="PS50901"/>
    </source>
</evidence>
<dbReference type="RefSeq" id="WP_345477766.1">
    <property type="nucleotide sequence ID" value="NZ_BAABLW010000007.1"/>
</dbReference>
<dbReference type="InterPro" id="IPR027417">
    <property type="entry name" value="P-loop_NTPase"/>
</dbReference>
<keyword evidence="2 4" id="KW-0547">Nucleotide-binding</keyword>
<reference evidence="9" key="1">
    <citation type="journal article" date="2019" name="Int. J. Syst. Evol. Microbiol.">
        <title>The Global Catalogue of Microorganisms (GCM) 10K type strain sequencing project: providing services to taxonomists for standard genome sequencing and annotation.</title>
        <authorList>
            <consortium name="The Broad Institute Genomics Platform"/>
            <consortium name="The Broad Institute Genome Sequencing Center for Infectious Disease"/>
            <person name="Wu L."/>
            <person name="Ma J."/>
        </authorList>
    </citation>
    <scope>NUCLEOTIDE SEQUENCE [LARGE SCALE GENOMIC DNA]</scope>
    <source>
        <strain evidence="9">JCM 19129</strain>
    </source>
</reference>
<proteinExistence type="predicted"/>
<dbReference type="InterPro" id="IPR008984">
    <property type="entry name" value="SMAD_FHA_dom_sf"/>
</dbReference>
<evidence type="ECO:0000256" key="5">
    <source>
        <dbReference type="SAM" id="Phobius"/>
    </source>
</evidence>
<evidence type="ECO:0000256" key="2">
    <source>
        <dbReference type="ARBA" id="ARBA00022741"/>
    </source>
</evidence>
<evidence type="ECO:0000256" key="1">
    <source>
        <dbReference type="ARBA" id="ARBA00022553"/>
    </source>
</evidence>
<keyword evidence="5" id="KW-0812">Transmembrane</keyword>
<dbReference type="SMART" id="SM00382">
    <property type="entry name" value="AAA"/>
    <property type="match status" value="2"/>
</dbReference>
<dbReference type="CDD" id="cd00060">
    <property type="entry name" value="FHA"/>
    <property type="match status" value="1"/>
</dbReference>
<dbReference type="PANTHER" id="PTHR22683:SF1">
    <property type="entry name" value="TYPE VII SECRETION SYSTEM PROTEIN ESSC"/>
    <property type="match status" value="1"/>
</dbReference>
<keyword evidence="5" id="KW-0472">Membrane</keyword>
<keyword evidence="9" id="KW-1185">Reference proteome</keyword>
<name>A0ABP9FY91_9MICC</name>
<dbReference type="PANTHER" id="PTHR22683">
    <property type="entry name" value="SPORULATION PROTEIN RELATED"/>
    <property type="match status" value="1"/>
</dbReference>
<dbReference type="Gene3D" id="2.60.200.20">
    <property type="match status" value="1"/>
</dbReference>
<keyword evidence="3 4" id="KW-0067">ATP-binding</keyword>
<evidence type="ECO:0000259" key="6">
    <source>
        <dbReference type="PROSITE" id="PS50006"/>
    </source>
</evidence>
<comment type="caution">
    <text evidence="8">The sequence shown here is derived from an EMBL/GenBank/DDBJ whole genome shotgun (WGS) entry which is preliminary data.</text>
</comment>
<dbReference type="Proteomes" id="UP001500368">
    <property type="component" value="Unassembled WGS sequence"/>
</dbReference>
<sequence length="1320" mass="142698">MLTITVVHAPGGISPGRWAELRRLAPGAAEHELRVALHASGGTDEATGPEISAALRSFLFGADAEPEVQLSTAGRPLADLDPGSALLHPGMVVLVAPPGERLRRIRRPGLSLCVESGPDAGQLISLRRGSYWLGRGHCDIQVADPELSRRHALIEVSAQQITVTRASQRGSSPSARPHVLDTDSVLEVGYSTLTLAQHRTASNNRIWPPSAQKVEASPPEGRHRMMLATACIPLVVGLVLVAVTGMWFFLIFSIASAALAAGVAWDSHRRRRRFRHAVRHAATRWALLGEEALRSAGLLALDLRTRTPERRVSGSATYVCAEDCQDHPDQPGGLRFPVVRIGHARILASVEAGSATSQISDADAEVMGVAGAELAPGRLTLIHGNHRDSMRLMRWFLLQLVVHPLRPNVLMYQLPHAAAEPLVELQMLRDYRRVRLVDDASSLTVELADRAPGVLVCAGTAPDEFVTAALASGWHVLTCEVSNDQSRRDTSAETASTADRRVCMETRQVTRHERSESVSVEANQLIADGLSLSTLEILLREAVPEGSTDSGLAGLPETCSVRVPAPWWSNDAKSSLVADLGQGREHMQSIDLVSDGPHLLIGGTTGSGKSELLRTLLVSLASRYGPEEVNLALIDFKGGATFHQLAQLEHCLTLVTDLSRAQAERTLEGLRSELIRREKLFLAADVSDYAQYRHQRPDSPLARILVVIDEFRVFAHELPDAMDELMRLATLGRSLGLHLILSTQRPQGVVTADIRANIGTSISLRVRSEEESRDLIGGGQAAAIPARLPGRGFIKRSGEPAREFQTAQLILDDLRIQVIPEKGPVPAGSQVQHSTPQVLETALVHSRRRRPHTPLLPPLPDELRPADALKAEGFDHQMALLGRVDDPAGQDQRDLSFDPQDPHSIAFIGEPSAGAAAAVCGAVCQFLQQPDPPYLYLLDGDMSLTQFAERDELGCWLTPDEMPEVQKILGLLTGDLSARRAGQTQDRHPVVIVVTGWSQWAAKDQFGTGGSLEQQLGLIAAEGSAAGMSLMICGGRELAVGKLVGRIPQRVYLPFGSSQDITYLWPKLRSSDSQPGRGVLLDPTVAPPGLQVQLITAAQPPPVTKEPSQRPPLWIRPLPQRLPHSQLMDALAGHPEDQGPSDSFTVGIEQFTWRPVRLKVAPVTLIVGSPGTGKTSCLRLFQQLSSHFLYLEGGNDWGLHLPDQIAEGSAAGLSLILVDDAERCSSAQHQQLQEWASRGAAIVATASPSATLFSQLPWAHPARYSGGVVFLSPVSRSETDAVPSMMPLLEQTIPGRAVQLRPEGPRIFQWAFAEPDGAAI</sequence>